<dbReference type="PANTHER" id="PTHR43464">
    <property type="entry name" value="METHYLTRANSFERASE"/>
    <property type="match status" value="1"/>
</dbReference>
<dbReference type="Pfam" id="PF08003">
    <property type="entry name" value="Methyltransf_9"/>
    <property type="match status" value="1"/>
</dbReference>
<dbReference type="NCBIfam" id="NF011650">
    <property type="entry name" value="PRK15068.1"/>
    <property type="match status" value="1"/>
</dbReference>
<dbReference type="HAMAP" id="MF_01590">
    <property type="entry name" value="tRNA_carboxymethyltr_CmoB"/>
    <property type="match status" value="1"/>
</dbReference>
<dbReference type="EC" id="2.5.1.-" evidence="3"/>
<evidence type="ECO:0000313" key="4">
    <source>
        <dbReference type="EMBL" id="SDK13707.1"/>
    </source>
</evidence>
<organism evidence="4 5">
    <name type="scientific">Microbulbifer yueqingensis</name>
    <dbReference type="NCBI Taxonomy" id="658219"/>
    <lineage>
        <taxon>Bacteria</taxon>
        <taxon>Pseudomonadati</taxon>
        <taxon>Pseudomonadota</taxon>
        <taxon>Gammaproteobacteria</taxon>
        <taxon>Cellvibrionales</taxon>
        <taxon>Microbulbiferaceae</taxon>
        <taxon>Microbulbifer</taxon>
    </lineage>
</organism>
<proteinExistence type="inferred from homology"/>
<protein>
    <recommendedName>
        <fullName evidence="3">tRNA U34 carboxymethyltransferase</fullName>
        <ecNumber evidence="3">2.5.1.-</ecNumber>
    </recommendedName>
</protein>
<keyword evidence="4" id="KW-0489">Methyltransferase</keyword>
<comment type="similarity">
    <text evidence="3">Belongs to the class I-like SAM-binding methyltransferase superfamily. CmoB family.</text>
</comment>
<dbReference type="PANTHER" id="PTHR43464:SF95">
    <property type="entry name" value="TRNA U34 CARBOXYMETHYLTRANSFERASE"/>
    <property type="match status" value="1"/>
</dbReference>
<evidence type="ECO:0000256" key="3">
    <source>
        <dbReference type="HAMAP-Rule" id="MF_01590"/>
    </source>
</evidence>
<dbReference type="OrthoDB" id="9773188at2"/>
<feature type="binding site" evidence="3">
    <location>
        <position position="106"/>
    </location>
    <ligand>
        <name>carboxy-S-adenosyl-L-methionine</name>
        <dbReference type="ChEBI" id="CHEBI:134278"/>
    </ligand>
</feature>
<feature type="binding site" evidence="3">
    <location>
        <position position="202"/>
    </location>
    <ligand>
        <name>carboxy-S-adenosyl-L-methionine</name>
        <dbReference type="ChEBI" id="CHEBI:134278"/>
    </ligand>
</feature>
<reference evidence="5" key="1">
    <citation type="submission" date="2016-10" db="EMBL/GenBank/DDBJ databases">
        <authorList>
            <person name="Varghese N."/>
            <person name="Submissions S."/>
        </authorList>
    </citation>
    <scope>NUCLEOTIDE SEQUENCE [LARGE SCALE GENOMIC DNA]</scope>
    <source>
        <strain evidence="5">CGMCC 1.10658</strain>
    </source>
</reference>
<feature type="binding site" evidence="3">
    <location>
        <position position="131"/>
    </location>
    <ligand>
        <name>carboxy-S-adenosyl-L-methionine</name>
        <dbReference type="ChEBI" id="CHEBI:134278"/>
    </ligand>
</feature>
<keyword evidence="5" id="KW-1185">Reference proteome</keyword>
<comment type="subunit">
    <text evidence="3">Homotetramer.</text>
</comment>
<comment type="function">
    <text evidence="3">Catalyzes carboxymethyl transfer from carboxy-S-adenosyl-L-methionine (Cx-SAM) to 5-hydroxyuridine (ho5U) to form 5-carboxymethoxyuridine (cmo5U) at position 34 in tRNAs.</text>
</comment>
<dbReference type="SUPFAM" id="SSF53335">
    <property type="entry name" value="S-adenosyl-L-methionine-dependent methyltransferases"/>
    <property type="match status" value="1"/>
</dbReference>
<feature type="binding site" evidence="3">
    <location>
        <position position="317"/>
    </location>
    <ligand>
        <name>carboxy-S-adenosyl-L-methionine</name>
        <dbReference type="ChEBI" id="CHEBI:134278"/>
    </ligand>
</feature>
<dbReference type="InterPro" id="IPR027555">
    <property type="entry name" value="Mo5U34_MeTrfas-like"/>
</dbReference>
<sequence>MIDYSQLYEGLRHIPALRGWLAELPAQVAAGLSEHRWGDLPDWRAALSGLPEITCDSTEFVDSVVIGQAGDATPEQLELLERQLRRLHPWRKGPWEVFGLHIDTEWRSDWKWERVLPHLEPLENRLVLDVGCGNGYHCWRQYGAGARRVIGIDPSAKFVAQFYALKKYIGEELPVDLLPLGIEAVPPNLRAFDTTFSMGVLYHRRSPMDHLRELRDTLRPGGQLVLETLVVDGDLGHCLVPEGRYAKMRNVWFLPTCATLESWLRKTGFANPRTVDVAPTSQGEQRRTDWMRFESLADFLDPASPDRTVEGHPAPKRAILVANAP</sequence>
<dbReference type="EMBL" id="FNFH01000003">
    <property type="protein sequence ID" value="SDK13707.1"/>
    <property type="molecule type" value="Genomic_DNA"/>
</dbReference>
<dbReference type="Proteomes" id="UP000199305">
    <property type="component" value="Unassembled WGS sequence"/>
</dbReference>
<dbReference type="Gene3D" id="3.40.50.150">
    <property type="entry name" value="Vaccinia Virus protein VP39"/>
    <property type="match status" value="1"/>
</dbReference>
<dbReference type="CDD" id="cd02440">
    <property type="entry name" value="AdoMet_MTases"/>
    <property type="match status" value="1"/>
</dbReference>
<dbReference type="STRING" id="658219.SAMN05216212_1599"/>
<comment type="catalytic activity">
    <reaction evidence="3">
        <text>carboxy-S-adenosyl-L-methionine + 5-hydroxyuridine(34) in tRNA = 5-carboxymethoxyuridine(34) in tRNA + S-adenosyl-L-homocysteine + H(+)</text>
        <dbReference type="Rhea" id="RHEA:52848"/>
        <dbReference type="Rhea" id="RHEA-COMP:13381"/>
        <dbReference type="Rhea" id="RHEA-COMP:13383"/>
        <dbReference type="ChEBI" id="CHEBI:15378"/>
        <dbReference type="ChEBI" id="CHEBI:57856"/>
        <dbReference type="ChEBI" id="CHEBI:134278"/>
        <dbReference type="ChEBI" id="CHEBI:136877"/>
        <dbReference type="ChEBI" id="CHEBI:136879"/>
    </reaction>
</comment>
<dbReference type="InterPro" id="IPR010017">
    <property type="entry name" value="CmoB"/>
</dbReference>
<feature type="binding site" evidence="3">
    <location>
        <position position="92"/>
    </location>
    <ligand>
        <name>carboxy-S-adenosyl-L-methionine</name>
        <dbReference type="ChEBI" id="CHEBI:134278"/>
    </ligand>
</feature>
<dbReference type="RefSeq" id="WP_091511566.1">
    <property type="nucleotide sequence ID" value="NZ_FNFH01000003.1"/>
</dbReference>
<dbReference type="GO" id="GO:0032259">
    <property type="term" value="P:methylation"/>
    <property type="evidence" value="ECO:0007669"/>
    <property type="project" value="UniProtKB-KW"/>
</dbReference>
<dbReference type="AlphaFoldDB" id="A0A1G8ZF94"/>
<accession>A0A1G8ZF94</accession>
<evidence type="ECO:0000313" key="5">
    <source>
        <dbReference type="Proteomes" id="UP000199305"/>
    </source>
</evidence>
<feature type="binding site" evidence="3">
    <location>
        <begin position="153"/>
        <end position="155"/>
    </location>
    <ligand>
        <name>carboxy-S-adenosyl-L-methionine</name>
        <dbReference type="ChEBI" id="CHEBI:134278"/>
    </ligand>
</feature>
<feature type="binding site" evidence="3">
    <location>
        <position position="111"/>
    </location>
    <ligand>
        <name>carboxy-S-adenosyl-L-methionine</name>
        <dbReference type="ChEBI" id="CHEBI:134278"/>
    </ligand>
</feature>
<dbReference type="GO" id="GO:0002098">
    <property type="term" value="P:tRNA wobble uridine modification"/>
    <property type="evidence" value="ECO:0007669"/>
    <property type="project" value="InterPro"/>
</dbReference>
<dbReference type="GO" id="GO:0016765">
    <property type="term" value="F:transferase activity, transferring alkyl or aryl (other than methyl) groups"/>
    <property type="evidence" value="ECO:0007669"/>
    <property type="project" value="UniProtKB-UniRule"/>
</dbReference>
<feature type="binding site" evidence="3">
    <location>
        <position position="198"/>
    </location>
    <ligand>
        <name>carboxy-S-adenosyl-L-methionine</name>
        <dbReference type="ChEBI" id="CHEBI:134278"/>
    </ligand>
</feature>
<gene>
    <name evidence="3" type="primary">cmoB</name>
    <name evidence="4" type="ORF">SAMN05216212_1599</name>
</gene>
<dbReference type="InterPro" id="IPR029063">
    <property type="entry name" value="SAM-dependent_MTases_sf"/>
</dbReference>
<evidence type="ECO:0000256" key="2">
    <source>
        <dbReference type="ARBA" id="ARBA00022694"/>
    </source>
</evidence>
<keyword evidence="2 3" id="KW-0819">tRNA processing</keyword>
<feature type="binding site" evidence="3">
    <location>
        <begin position="182"/>
        <end position="183"/>
    </location>
    <ligand>
        <name>carboxy-S-adenosyl-L-methionine</name>
        <dbReference type="ChEBI" id="CHEBI:134278"/>
    </ligand>
</feature>
<name>A0A1G8ZF94_9GAMM</name>
<dbReference type="GO" id="GO:0008168">
    <property type="term" value="F:methyltransferase activity"/>
    <property type="evidence" value="ECO:0007669"/>
    <property type="project" value="UniProtKB-KW"/>
</dbReference>
<keyword evidence="1 3" id="KW-0808">Transferase</keyword>
<dbReference type="NCBIfam" id="TIGR00452">
    <property type="entry name" value="tRNA 5-methoxyuridine(34)/uridine 5-oxyacetic acid(34) synthase CmoB"/>
    <property type="match status" value="1"/>
</dbReference>
<evidence type="ECO:0000256" key="1">
    <source>
        <dbReference type="ARBA" id="ARBA00022679"/>
    </source>
</evidence>